<reference evidence="1 2" key="1">
    <citation type="submission" date="2018-12" db="EMBL/GenBank/DDBJ databases">
        <authorList>
            <consortium name="Pathogen Informatics"/>
        </authorList>
    </citation>
    <scope>NUCLEOTIDE SEQUENCE [LARGE SCALE GENOMIC DNA]</scope>
    <source>
        <strain evidence="1 2">NCTC9997</strain>
    </source>
</reference>
<evidence type="ECO:0000313" key="1">
    <source>
        <dbReference type="EMBL" id="VED51212.1"/>
    </source>
</evidence>
<proteinExistence type="predicted"/>
<gene>
    <name evidence="1" type="ORF">NCTC9997_03657</name>
</gene>
<evidence type="ECO:0000313" key="2">
    <source>
        <dbReference type="Proteomes" id="UP000267630"/>
    </source>
</evidence>
<sequence>MAWRTAPLPNHDEITNYGCLVMYSSHNIMSDNGFFLSAKTDTDIITAGKKSFLFAANIALAFRGATHFDWFAMFAAMNLRASSVWTRQQLNWQPTGPGLLDDLQNMDYASLLSSR</sequence>
<dbReference type="AlphaFoldDB" id="A0A7Z8ZAX2"/>
<organism evidence="1 2">
    <name type="scientific">Raoultella terrigena</name>
    <name type="common">Klebsiella terrigena</name>
    <dbReference type="NCBI Taxonomy" id="577"/>
    <lineage>
        <taxon>Bacteria</taxon>
        <taxon>Pseudomonadati</taxon>
        <taxon>Pseudomonadota</taxon>
        <taxon>Gammaproteobacteria</taxon>
        <taxon>Enterobacterales</taxon>
        <taxon>Enterobacteriaceae</taxon>
        <taxon>Klebsiella/Raoultella group</taxon>
        <taxon>Raoultella</taxon>
    </lineage>
</organism>
<keyword evidence="2" id="KW-1185">Reference proteome</keyword>
<protein>
    <submittedName>
        <fullName evidence="1">3-beta hydroxysteroid dehydrogenase</fullName>
    </submittedName>
</protein>
<dbReference type="EMBL" id="LR134253">
    <property type="protein sequence ID" value="VED51212.1"/>
    <property type="molecule type" value="Genomic_DNA"/>
</dbReference>
<accession>A0A7Z8ZAX2</accession>
<dbReference type="Proteomes" id="UP000267630">
    <property type="component" value="Chromosome 3"/>
</dbReference>
<name>A0A7Z8ZAX2_RAOTE</name>